<name>A0A4S4G3N1_9ACTN</name>
<dbReference type="NCBIfam" id="NF002963">
    <property type="entry name" value="PRK03634.1"/>
    <property type="match status" value="1"/>
</dbReference>
<evidence type="ECO:0000313" key="3">
    <source>
        <dbReference type="EMBL" id="THG37371.1"/>
    </source>
</evidence>
<keyword evidence="1" id="KW-0479">Metal-binding</keyword>
<evidence type="ECO:0000313" key="4">
    <source>
        <dbReference type="Proteomes" id="UP000308978"/>
    </source>
</evidence>
<proteinExistence type="predicted"/>
<dbReference type="Proteomes" id="UP000308978">
    <property type="component" value="Unassembled WGS sequence"/>
</dbReference>
<comment type="caution">
    <text evidence="3">The sequence shown here is derived from an EMBL/GenBank/DDBJ whole genome shotgun (WGS) entry which is preliminary data.</text>
</comment>
<dbReference type="GO" id="GO:0005829">
    <property type="term" value="C:cytosol"/>
    <property type="evidence" value="ECO:0007669"/>
    <property type="project" value="TreeGrafter"/>
</dbReference>
<dbReference type="RefSeq" id="WP_136434319.1">
    <property type="nucleotide sequence ID" value="NZ_SSTJ01000006.1"/>
</dbReference>
<dbReference type="InterPro" id="IPR036409">
    <property type="entry name" value="Aldolase_II/adducin_N_sf"/>
</dbReference>
<accession>A0A4S4G3N1</accession>
<dbReference type="GO" id="GO:0008994">
    <property type="term" value="F:rhamnulose-1-phosphate aldolase activity"/>
    <property type="evidence" value="ECO:0007669"/>
    <property type="project" value="UniProtKB-EC"/>
</dbReference>
<evidence type="ECO:0000259" key="2">
    <source>
        <dbReference type="SMART" id="SM01007"/>
    </source>
</evidence>
<dbReference type="InterPro" id="IPR001303">
    <property type="entry name" value="Aldolase_II/adducin_N"/>
</dbReference>
<dbReference type="AlphaFoldDB" id="A0A4S4G3N1"/>
<dbReference type="PANTHER" id="PTHR22789">
    <property type="entry name" value="FUCULOSE PHOSPHATE ALDOLASE"/>
    <property type="match status" value="1"/>
</dbReference>
<evidence type="ECO:0000256" key="1">
    <source>
        <dbReference type="ARBA" id="ARBA00022723"/>
    </source>
</evidence>
<dbReference type="SMART" id="SM01007">
    <property type="entry name" value="Aldolase_II"/>
    <property type="match status" value="1"/>
</dbReference>
<dbReference type="GO" id="GO:0019323">
    <property type="term" value="P:pentose catabolic process"/>
    <property type="evidence" value="ECO:0007669"/>
    <property type="project" value="TreeGrafter"/>
</dbReference>
<gene>
    <name evidence="3" type="primary">rhaD</name>
    <name evidence="3" type="ORF">E5986_06320</name>
</gene>
<dbReference type="SUPFAM" id="SSF53639">
    <property type="entry name" value="AraD/HMP-PK domain-like"/>
    <property type="match status" value="1"/>
</dbReference>
<keyword evidence="3" id="KW-0456">Lyase</keyword>
<organism evidence="3 4">
    <name type="scientific">Adlercreutzia caecimuris</name>
    <dbReference type="NCBI Taxonomy" id="671266"/>
    <lineage>
        <taxon>Bacteria</taxon>
        <taxon>Bacillati</taxon>
        <taxon>Actinomycetota</taxon>
        <taxon>Coriobacteriia</taxon>
        <taxon>Eggerthellales</taxon>
        <taxon>Eggerthellaceae</taxon>
        <taxon>Adlercreutzia</taxon>
    </lineage>
</organism>
<sequence length="310" mass="33266">MAFIDQAQDLLAKGASAARGAVSGVAVEQLGFVRGFVRLCSDGWGQGWHERNGGNLTYRMTEADASAARPFFNPEPSPWVPMGVQAADLGGAFFLTTGSGRYMRNVAGDPAHNIGIVEINPEGDAWRIVWGLTDGGRPTSEFPSHFMCHAVRMRATGGTSRVLYHAHPNNVIAMTFVLPLESRAFTRALWKAMTECVVVFPGGVGVVPWMVPGGADIARETAAMMETFDAVIWAQHGLFAAGPDFDTTFGLMHTVEKAADIYVRARSMNGGSDDFLNTITDDGLKAIAREFAIPLNEAMLESPVAGEAID</sequence>
<dbReference type="InterPro" id="IPR050197">
    <property type="entry name" value="Aldolase_class_II_sugar_metab"/>
</dbReference>
<feature type="domain" description="Class II aldolase/adducin N-terminal" evidence="2">
    <location>
        <begin position="34"/>
        <end position="263"/>
    </location>
</feature>
<dbReference type="EC" id="4.1.2.19" evidence="3"/>
<protein>
    <submittedName>
        <fullName evidence="3">Rhamnulose-1-phosphate aldolase</fullName>
        <ecNumber evidence="3">4.1.2.19</ecNumber>
    </submittedName>
</protein>
<dbReference type="GO" id="GO:0046872">
    <property type="term" value="F:metal ion binding"/>
    <property type="evidence" value="ECO:0007669"/>
    <property type="project" value="UniProtKB-KW"/>
</dbReference>
<dbReference type="PANTHER" id="PTHR22789:SF16">
    <property type="entry name" value="RHAMNULOSE-1-PHOSPHATE ALDOLASE"/>
    <property type="match status" value="1"/>
</dbReference>
<dbReference type="Pfam" id="PF00596">
    <property type="entry name" value="Aldolase_II"/>
    <property type="match status" value="1"/>
</dbReference>
<reference evidence="3 4" key="1">
    <citation type="submission" date="2019-04" db="EMBL/GenBank/DDBJ databases">
        <title>Microbes associate with the intestines of laboratory mice.</title>
        <authorList>
            <person name="Navarre W."/>
            <person name="Wong E."/>
            <person name="Huang K.C."/>
            <person name="Tropini C."/>
            <person name="Ng K."/>
            <person name="Yu B."/>
        </authorList>
    </citation>
    <scope>NUCLEOTIDE SEQUENCE [LARGE SCALE GENOMIC DNA]</scope>
    <source>
        <strain evidence="3 4">NM80_B27</strain>
    </source>
</reference>
<dbReference type="Gene3D" id="3.40.225.10">
    <property type="entry name" value="Class II aldolase/adducin N-terminal domain"/>
    <property type="match status" value="1"/>
</dbReference>
<dbReference type="EMBL" id="SSTJ01000006">
    <property type="protein sequence ID" value="THG37371.1"/>
    <property type="molecule type" value="Genomic_DNA"/>
</dbReference>